<accession>A0A512BRN0</accession>
<dbReference type="OrthoDB" id="8020206at2"/>
<gene>
    <name evidence="1" type="ORF">MAE02_23360</name>
</gene>
<protein>
    <submittedName>
        <fullName evidence="1">Uncharacterized protein</fullName>
    </submittedName>
</protein>
<proteinExistence type="predicted"/>
<evidence type="ECO:0000313" key="1">
    <source>
        <dbReference type="EMBL" id="GEO14640.1"/>
    </source>
</evidence>
<dbReference type="Proteomes" id="UP000321085">
    <property type="component" value="Unassembled WGS sequence"/>
</dbReference>
<dbReference type="EMBL" id="BJYU01000026">
    <property type="protein sequence ID" value="GEO14640.1"/>
    <property type="molecule type" value="Genomic_DNA"/>
</dbReference>
<sequence length="203" mass="23165">MSTEPSFRTLSASSDDERIGWRPAEVPLFHPQDLGPLFARGPRLLGEDDTAYDQLLSQVTATLEPRNPIEAFWVKEIVDRIWDTLLYKRIKAGFIAEAQKTAVKRLLQLSDRAVDQWWAGNKAATATVEKALKDRGLDWDTIRAKALSDKLDKLEQFDRMAESNIAGHDKTIGNLERRREGYARQRLQIMEATPRSDRSFPRG</sequence>
<organism evidence="1 2">
    <name type="scientific">Microvirga aerophila</name>
    <dbReference type="NCBI Taxonomy" id="670291"/>
    <lineage>
        <taxon>Bacteria</taxon>
        <taxon>Pseudomonadati</taxon>
        <taxon>Pseudomonadota</taxon>
        <taxon>Alphaproteobacteria</taxon>
        <taxon>Hyphomicrobiales</taxon>
        <taxon>Methylobacteriaceae</taxon>
        <taxon>Microvirga</taxon>
    </lineage>
</organism>
<keyword evidence="2" id="KW-1185">Reference proteome</keyword>
<comment type="caution">
    <text evidence="1">The sequence shown here is derived from an EMBL/GenBank/DDBJ whole genome shotgun (WGS) entry which is preliminary data.</text>
</comment>
<name>A0A512BRN0_9HYPH</name>
<dbReference type="RefSeq" id="WP_114187097.1">
    <property type="nucleotide sequence ID" value="NZ_BJYU01000026.1"/>
</dbReference>
<dbReference type="AlphaFoldDB" id="A0A512BRN0"/>
<reference evidence="1 2" key="1">
    <citation type="submission" date="2019-07" db="EMBL/GenBank/DDBJ databases">
        <title>Whole genome shotgun sequence of Microvirga aerophila NBRC 106136.</title>
        <authorList>
            <person name="Hosoyama A."/>
            <person name="Uohara A."/>
            <person name="Ohji S."/>
            <person name="Ichikawa N."/>
        </authorList>
    </citation>
    <scope>NUCLEOTIDE SEQUENCE [LARGE SCALE GENOMIC DNA]</scope>
    <source>
        <strain evidence="1 2">NBRC 106136</strain>
    </source>
</reference>
<evidence type="ECO:0000313" key="2">
    <source>
        <dbReference type="Proteomes" id="UP000321085"/>
    </source>
</evidence>